<dbReference type="Proteomes" id="UP001642502">
    <property type="component" value="Unassembled WGS sequence"/>
</dbReference>
<organism evidence="1 2">
    <name type="scientific">Sporothrix epigloea</name>
    <dbReference type="NCBI Taxonomy" id="1892477"/>
    <lineage>
        <taxon>Eukaryota</taxon>
        <taxon>Fungi</taxon>
        <taxon>Dikarya</taxon>
        <taxon>Ascomycota</taxon>
        <taxon>Pezizomycotina</taxon>
        <taxon>Sordariomycetes</taxon>
        <taxon>Sordariomycetidae</taxon>
        <taxon>Ophiostomatales</taxon>
        <taxon>Ophiostomataceae</taxon>
        <taxon>Sporothrix</taxon>
    </lineage>
</organism>
<reference evidence="1 2" key="1">
    <citation type="submission" date="2024-01" db="EMBL/GenBank/DDBJ databases">
        <authorList>
            <person name="Allen C."/>
            <person name="Tagirdzhanova G."/>
        </authorList>
    </citation>
    <scope>NUCLEOTIDE SEQUENCE [LARGE SCALE GENOMIC DNA]</scope>
    <source>
        <strain evidence="1 2">CBS 119000</strain>
    </source>
</reference>
<keyword evidence="2" id="KW-1185">Reference proteome</keyword>
<name>A0ABP0D9G5_9PEZI</name>
<comment type="caution">
    <text evidence="1">The sequence shown here is derived from an EMBL/GenBank/DDBJ whole genome shotgun (WGS) entry which is preliminary data.</text>
</comment>
<protein>
    <submittedName>
        <fullName evidence="1">Uncharacterized protein</fullName>
    </submittedName>
</protein>
<dbReference type="EMBL" id="CAWUON010000003">
    <property type="protein sequence ID" value="CAK7263551.1"/>
    <property type="molecule type" value="Genomic_DNA"/>
</dbReference>
<accession>A0ABP0D9G5</accession>
<evidence type="ECO:0000313" key="2">
    <source>
        <dbReference type="Proteomes" id="UP001642502"/>
    </source>
</evidence>
<gene>
    <name evidence="1" type="ORF">SEPCBS119000_000548</name>
</gene>
<proteinExistence type="predicted"/>
<sequence>MPSNNTLVKRVNGCTPPGEYMCGLIIYVGVFGFPWIGITATEDRSVEIVNGNCDSILYSDPEIKSAGSGLDGFDTVYQTTYNTQLQLWASVLGMDDFENVNFLYNNQDWHYQSECTQGGYGFDATFSTLQCNFAC</sequence>
<evidence type="ECO:0000313" key="1">
    <source>
        <dbReference type="EMBL" id="CAK7263551.1"/>
    </source>
</evidence>